<name>A0AAW0GKQ7_9APHY</name>
<keyword evidence="6" id="KW-0786">Thiamine pyrophosphate</keyword>
<dbReference type="SUPFAM" id="SSF52518">
    <property type="entry name" value="Thiamin diphosphate-binding fold (THDP-binding)"/>
    <property type="match status" value="1"/>
</dbReference>
<sequence length="229" mass="25033">MTVQTVANLQSEVSKLRHELKTLNVEDQTPHIAGDQIFVANYLLERLAQLGVNQMFGLPGDFNLGFLDYVEDHKSIEWVGNCNELNASYAADGYARVKDQSIGVVLTTFGVGELSATNGIAGAFSEHVPVLHIAGVPSTSQQKTKPMLHHTLGDGRFDAYYKASQQFTISQASLTDKNTAAAEIDRVLTDCVVSGRPVYLMLPTDLVHEKIPSKRLLTPLNITPPENDP</sequence>
<feature type="domain" description="Thiamine pyrophosphate enzyme N-terminal TPP-binding" evidence="8">
    <location>
        <begin position="39"/>
        <end position="149"/>
    </location>
</feature>
<evidence type="ECO:0000256" key="5">
    <source>
        <dbReference type="ARBA" id="ARBA00022842"/>
    </source>
</evidence>
<protein>
    <recommendedName>
        <fullName evidence="8">Thiamine pyrophosphate enzyme N-terminal TPP-binding domain-containing protein</fullName>
    </recommendedName>
</protein>
<keyword evidence="3" id="KW-0479">Metal-binding</keyword>
<dbReference type="GO" id="GO:0004737">
    <property type="term" value="F:pyruvate decarboxylase activity"/>
    <property type="evidence" value="ECO:0007669"/>
    <property type="project" value="TreeGrafter"/>
</dbReference>
<comment type="cofactor">
    <cofactor evidence="1">
        <name>thiamine diphosphate</name>
        <dbReference type="ChEBI" id="CHEBI:58937"/>
    </cofactor>
</comment>
<evidence type="ECO:0000259" key="8">
    <source>
        <dbReference type="Pfam" id="PF02776"/>
    </source>
</evidence>
<dbReference type="InterPro" id="IPR047213">
    <property type="entry name" value="TPP_PYR_PDC_IPDC-like"/>
</dbReference>
<dbReference type="GO" id="GO:0005829">
    <property type="term" value="C:cytosol"/>
    <property type="evidence" value="ECO:0007669"/>
    <property type="project" value="TreeGrafter"/>
</dbReference>
<evidence type="ECO:0000256" key="3">
    <source>
        <dbReference type="ARBA" id="ARBA00022723"/>
    </source>
</evidence>
<comment type="similarity">
    <text evidence="2">Belongs to the TPP enzyme family.</text>
</comment>
<gene>
    <name evidence="9" type="ORF">QCA50_006800</name>
</gene>
<dbReference type="Gene3D" id="3.40.50.970">
    <property type="match status" value="1"/>
</dbReference>
<organism evidence="9 10">
    <name type="scientific">Cerrena zonata</name>
    <dbReference type="NCBI Taxonomy" id="2478898"/>
    <lineage>
        <taxon>Eukaryota</taxon>
        <taxon>Fungi</taxon>
        <taxon>Dikarya</taxon>
        <taxon>Basidiomycota</taxon>
        <taxon>Agaricomycotina</taxon>
        <taxon>Agaricomycetes</taxon>
        <taxon>Polyporales</taxon>
        <taxon>Cerrenaceae</taxon>
        <taxon>Cerrena</taxon>
    </lineage>
</organism>
<dbReference type="PANTHER" id="PTHR43452">
    <property type="entry name" value="PYRUVATE DECARBOXYLASE"/>
    <property type="match status" value="1"/>
</dbReference>
<dbReference type="FunFam" id="3.40.50.970:FF:000019">
    <property type="entry name" value="Pyruvate decarboxylase isozyme"/>
    <property type="match status" value="1"/>
</dbReference>
<dbReference type="CDD" id="cd07038">
    <property type="entry name" value="TPP_PYR_PDC_IPDC_like"/>
    <property type="match status" value="1"/>
</dbReference>
<evidence type="ECO:0000256" key="4">
    <source>
        <dbReference type="ARBA" id="ARBA00022793"/>
    </source>
</evidence>
<accession>A0AAW0GKQ7</accession>
<dbReference type="Pfam" id="PF02776">
    <property type="entry name" value="TPP_enzyme_N"/>
    <property type="match status" value="1"/>
</dbReference>
<dbReference type="InterPro" id="IPR012110">
    <property type="entry name" value="PDC/IPDC-like"/>
</dbReference>
<comment type="caution">
    <text evidence="9">The sequence shown here is derived from an EMBL/GenBank/DDBJ whole genome shotgun (WGS) entry which is preliminary data.</text>
</comment>
<evidence type="ECO:0000256" key="7">
    <source>
        <dbReference type="ARBA" id="ARBA00023239"/>
    </source>
</evidence>
<dbReference type="InterPro" id="IPR012001">
    <property type="entry name" value="Thiamin_PyroP_enz_TPP-bd_dom"/>
</dbReference>
<dbReference type="EMBL" id="JASBNA010000007">
    <property type="protein sequence ID" value="KAK7690151.1"/>
    <property type="molecule type" value="Genomic_DNA"/>
</dbReference>
<keyword evidence="4" id="KW-0210">Decarboxylase</keyword>
<dbReference type="Proteomes" id="UP001385951">
    <property type="component" value="Unassembled WGS sequence"/>
</dbReference>
<evidence type="ECO:0000313" key="9">
    <source>
        <dbReference type="EMBL" id="KAK7690151.1"/>
    </source>
</evidence>
<evidence type="ECO:0000256" key="2">
    <source>
        <dbReference type="ARBA" id="ARBA00007812"/>
    </source>
</evidence>
<reference evidence="9 10" key="1">
    <citation type="submission" date="2022-09" db="EMBL/GenBank/DDBJ databases">
        <authorList>
            <person name="Palmer J.M."/>
        </authorList>
    </citation>
    <scope>NUCLEOTIDE SEQUENCE [LARGE SCALE GENOMIC DNA]</scope>
    <source>
        <strain evidence="9 10">DSM 7382</strain>
    </source>
</reference>
<evidence type="ECO:0000256" key="1">
    <source>
        <dbReference type="ARBA" id="ARBA00001964"/>
    </source>
</evidence>
<dbReference type="GO" id="GO:0005634">
    <property type="term" value="C:nucleus"/>
    <property type="evidence" value="ECO:0007669"/>
    <property type="project" value="TreeGrafter"/>
</dbReference>
<proteinExistence type="inferred from homology"/>
<dbReference type="AlphaFoldDB" id="A0AAW0GKQ7"/>
<evidence type="ECO:0000313" key="10">
    <source>
        <dbReference type="Proteomes" id="UP001385951"/>
    </source>
</evidence>
<dbReference type="GO" id="GO:0046872">
    <property type="term" value="F:metal ion binding"/>
    <property type="evidence" value="ECO:0007669"/>
    <property type="project" value="UniProtKB-KW"/>
</dbReference>
<dbReference type="PANTHER" id="PTHR43452:SF30">
    <property type="entry name" value="PYRUVATE DECARBOXYLASE ISOZYME 1-RELATED"/>
    <property type="match status" value="1"/>
</dbReference>
<keyword evidence="10" id="KW-1185">Reference proteome</keyword>
<dbReference type="GO" id="GO:0030976">
    <property type="term" value="F:thiamine pyrophosphate binding"/>
    <property type="evidence" value="ECO:0007669"/>
    <property type="project" value="InterPro"/>
</dbReference>
<keyword evidence="7" id="KW-0456">Lyase</keyword>
<dbReference type="GO" id="GO:0000949">
    <property type="term" value="P:aromatic amino acid family catabolic process to alcohol via Ehrlich pathway"/>
    <property type="evidence" value="ECO:0007669"/>
    <property type="project" value="TreeGrafter"/>
</dbReference>
<keyword evidence="5" id="KW-0460">Magnesium</keyword>
<evidence type="ECO:0000256" key="6">
    <source>
        <dbReference type="ARBA" id="ARBA00023052"/>
    </source>
</evidence>
<dbReference type="InterPro" id="IPR029061">
    <property type="entry name" value="THDP-binding"/>
</dbReference>